<evidence type="ECO:0000313" key="2">
    <source>
        <dbReference type="EMBL" id="SCW56732.1"/>
    </source>
</evidence>
<sequence>METTRRLFLQAGAGIGGGLMLGFGFARAEGAQALTDYVSIAPDGRITIMAKNPEIGQGAKTMLPILIAEELDADWTKVRIATAPSDEARYGAQFAGGSMTTTMNWEPMRQVGAAARWLLIEAAARKLSASHDAFTTAKGQVVHESGKTFAYGELAADAAKLTPPAADSLKLKDPKDFKLIGQSQNGYDSPKIVRGEPIFGIDMTLPGMVYAVYVKSPVYGARLQACDLTAAKAMPGVTDVFILKGTDWHGLQDGIAILAKSWWYAQNARTALEPVWDDAVGAPHDSAVYLEKAKALVKGTGEVKQQSGDIDAALKSAAKMVDAFYDVPFLAHVPMEPQNCTARVTASGVEIWAPTQVPNDGKALVGKTLGVPPETVNVHMRRAGGGFGRRLENDYMAEVAAIAQKAGKPVKLVWSREDDVAHDFFRPGCYHNLRAGVDAAGKLTAYACHSVTFSRDGQVAQGAGIDGNAFAPLVTPNFRLEQSLIETTIPTGYLRAPSSNALAFVHESFWDEIAHAAGQDPVAFRLAQLDAHLNDKANYNPARMRAVLQTVAKRSNWGKTKLPKGEGLGVATYFSHRGYFAEVAQVRVADDGQWRVLKVWAVGDVGSHIINPTGALNQVEGSVMDGIGSMEAEITFEKGRAVQSNFHEIPMMRMPKAPQVDVHFVTSDFPPTGLGEPALPPVIPAVANAIFAATGIRIRKLPILPETLITKQMASA</sequence>
<dbReference type="Pfam" id="PF20256">
    <property type="entry name" value="MoCoBD_2"/>
    <property type="match status" value="2"/>
</dbReference>
<dbReference type="InterPro" id="IPR006311">
    <property type="entry name" value="TAT_signal"/>
</dbReference>
<dbReference type="RefSeq" id="WP_090647040.1">
    <property type="nucleotide sequence ID" value="NZ_CBCRYE010000006.1"/>
</dbReference>
<dbReference type="Pfam" id="PF02738">
    <property type="entry name" value="MoCoBD_1"/>
    <property type="match status" value="1"/>
</dbReference>
<organism evidence="2 3">
    <name type="scientific">Asticcacaulis taihuensis</name>
    <dbReference type="NCBI Taxonomy" id="260084"/>
    <lineage>
        <taxon>Bacteria</taxon>
        <taxon>Pseudomonadati</taxon>
        <taxon>Pseudomonadota</taxon>
        <taxon>Alphaproteobacteria</taxon>
        <taxon>Caulobacterales</taxon>
        <taxon>Caulobacteraceae</taxon>
        <taxon>Asticcacaulis</taxon>
    </lineage>
</organism>
<dbReference type="PANTHER" id="PTHR47495:SF3">
    <property type="entry name" value="BLR6219 PROTEIN"/>
    <property type="match status" value="1"/>
</dbReference>
<dbReference type="PIRSF" id="PIRSF036389">
    <property type="entry name" value="IOR_B"/>
    <property type="match status" value="1"/>
</dbReference>
<dbReference type="PROSITE" id="PS51318">
    <property type="entry name" value="TAT"/>
    <property type="match status" value="1"/>
</dbReference>
<dbReference type="SUPFAM" id="SSF56003">
    <property type="entry name" value="Molybdenum cofactor-binding domain"/>
    <property type="match status" value="2"/>
</dbReference>
<accession>A0A1G4RIH4</accession>
<evidence type="ECO:0000259" key="1">
    <source>
        <dbReference type="SMART" id="SM01008"/>
    </source>
</evidence>
<dbReference type="InterPro" id="IPR052516">
    <property type="entry name" value="N-heterocyclic_Hydroxylase"/>
</dbReference>
<dbReference type="Proteomes" id="UP000199150">
    <property type="component" value="Unassembled WGS sequence"/>
</dbReference>
<dbReference type="GO" id="GO:0016491">
    <property type="term" value="F:oxidoreductase activity"/>
    <property type="evidence" value="ECO:0007669"/>
    <property type="project" value="InterPro"/>
</dbReference>
<dbReference type="STRING" id="260084.SAMN02927928_1972"/>
<dbReference type="EMBL" id="FMTS01000002">
    <property type="protein sequence ID" value="SCW56732.1"/>
    <property type="molecule type" value="Genomic_DNA"/>
</dbReference>
<dbReference type="InterPro" id="IPR008274">
    <property type="entry name" value="AldOxase/xan_DH_MoCoBD1"/>
</dbReference>
<name>A0A1G4RIH4_9CAUL</name>
<keyword evidence="3" id="KW-1185">Reference proteome</keyword>
<evidence type="ECO:0000313" key="3">
    <source>
        <dbReference type="Proteomes" id="UP000199150"/>
    </source>
</evidence>
<gene>
    <name evidence="2" type="ORF">SAMN02927928_1972</name>
</gene>
<dbReference type="PANTHER" id="PTHR47495">
    <property type="entry name" value="ALDEHYDE DEHYDROGENASE"/>
    <property type="match status" value="1"/>
</dbReference>
<dbReference type="InterPro" id="IPR012368">
    <property type="entry name" value="OxRdtase_Mopterin-bd_su_IorB"/>
</dbReference>
<proteinExistence type="predicted"/>
<dbReference type="InterPro" id="IPR000674">
    <property type="entry name" value="Ald_Oxase/Xan_DH_a/b"/>
</dbReference>
<dbReference type="InterPro" id="IPR037165">
    <property type="entry name" value="AldOxase/xan_DH_Mopterin-bd_sf"/>
</dbReference>
<dbReference type="OrthoDB" id="9767994at2"/>
<feature type="domain" description="Aldehyde oxidase/xanthine dehydrogenase a/b hammerhead" evidence="1">
    <location>
        <begin position="194"/>
        <end position="280"/>
    </location>
</feature>
<dbReference type="SMART" id="SM01008">
    <property type="entry name" value="Ald_Xan_dh_C"/>
    <property type="match status" value="1"/>
</dbReference>
<dbReference type="AlphaFoldDB" id="A0A1G4RIH4"/>
<reference evidence="3" key="1">
    <citation type="submission" date="2016-10" db="EMBL/GenBank/DDBJ databases">
        <authorList>
            <person name="Varghese N."/>
            <person name="Submissions S."/>
        </authorList>
    </citation>
    <scope>NUCLEOTIDE SEQUENCE [LARGE SCALE GENOMIC DNA]</scope>
    <source>
        <strain evidence="3">CGMCC 1.3431</strain>
    </source>
</reference>
<dbReference type="Gene3D" id="3.30.365.10">
    <property type="entry name" value="Aldehyde oxidase/xanthine dehydrogenase, molybdopterin binding domain"/>
    <property type="match status" value="4"/>
</dbReference>
<dbReference type="InterPro" id="IPR046867">
    <property type="entry name" value="AldOxase/xan_DH_MoCoBD2"/>
</dbReference>
<dbReference type="Gene3D" id="3.90.1170.50">
    <property type="entry name" value="Aldehyde oxidase/xanthine dehydrogenase, a/b hammerhead"/>
    <property type="match status" value="1"/>
</dbReference>
<protein>
    <submittedName>
        <fullName evidence="2">Isoquinoline 1-oxidoreductase, beta subunit</fullName>
    </submittedName>
</protein>